<evidence type="ECO:0000313" key="2">
    <source>
        <dbReference type="EMBL" id="KRX41352.1"/>
    </source>
</evidence>
<dbReference type="AlphaFoldDB" id="A0A0V0TQW6"/>
<proteinExistence type="predicted"/>
<comment type="caution">
    <text evidence="2">The sequence shown here is derived from an EMBL/GenBank/DDBJ whole genome shotgun (WGS) entry which is preliminary data.</text>
</comment>
<accession>A0A0V0TQW6</accession>
<name>A0A0V0TQW6_9BILA</name>
<feature type="region of interest" description="Disordered" evidence="1">
    <location>
        <begin position="1"/>
        <end position="35"/>
    </location>
</feature>
<evidence type="ECO:0000313" key="3">
    <source>
        <dbReference type="Proteomes" id="UP000055048"/>
    </source>
</evidence>
<dbReference type="EMBL" id="JYDJ01000173">
    <property type="protein sequence ID" value="KRX41352.1"/>
    <property type="molecule type" value="Genomic_DNA"/>
</dbReference>
<reference evidence="2 3" key="1">
    <citation type="submission" date="2015-01" db="EMBL/GenBank/DDBJ databases">
        <title>Evolution of Trichinella species and genotypes.</title>
        <authorList>
            <person name="Korhonen P.K."/>
            <person name="Edoardo P."/>
            <person name="Giuseppe L.R."/>
            <person name="Gasser R.B."/>
        </authorList>
    </citation>
    <scope>NUCLEOTIDE SEQUENCE [LARGE SCALE GENOMIC DNA]</scope>
    <source>
        <strain evidence="2">ISS417</strain>
    </source>
</reference>
<dbReference type="Proteomes" id="UP000055048">
    <property type="component" value="Unassembled WGS sequence"/>
</dbReference>
<keyword evidence="3" id="KW-1185">Reference proteome</keyword>
<protein>
    <submittedName>
        <fullName evidence="2">Uncharacterized protein</fullName>
    </submittedName>
</protein>
<organism evidence="2 3">
    <name type="scientific">Trichinella murrelli</name>
    <dbReference type="NCBI Taxonomy" id="144512"/>
    <lineage>
        <taxon>Eukaryota</taxon>
        <taxon>Metazoa</taxon>
        <taxon>Ecdysozoa</taxon>
        <taxon>Nematoda</taxon>
        <taxon>Enoplea</taxon>
        <taxon>Dorylaimia</taxon>
        <taxon>Trichinellida</taxon>
        <taxon>Trichinellidae</taxon>
        <taxon>Trichinella</taxon>
    </lineage>
</organism>
<evidence type="ECO:0000256" key="1">
    <source>
        <dbReference type="SAM" id="MobiDB-lite"/>
    </source>
</evidence>
<sequence length="110" mass="12029">MVLTNKSIPIDLASDPIGGASTSSEPNGRSKEPQQMAKAVALSAVLKIDRPQACLLVYLFDLRQFCQTRPDNSTFHSFTTTIDHNSSPTSTQFYANYATLSAYLFPLAIL</sequence>
<gene>
    <name evidence="2" type="ORF">T05_5363</name>
</gene>